<evidence type="ECO:0000313" key="1">
    <source>
        <dbReference type="EMBL" id="TMS12512.1"/>
    </source>
</evidence>
<comment type="caution">
    <text evidence="1">The sequence shown here is derived from an EMBL/GenBank/DDBJ whole genome shotgun (WGS) entry which is preliminary data.</text>
</comment>
<gene>
    <name evidence="1" type="ORF">E3U43_017470</name>
</gene>
<dbReference type="EMBL" id="CM011685">
    <property type="protein sequence ID" value="TMS12512.1"/>
    <property type="molecule type" value="Genomic_DNA"/>
</dbReference>
<protein>
    <submittedName>
        <fullName evidence="1">Uncharacterized protein</fullName>
    </submittedName>
</protein>
<organism evidence="1 2">
    <name type="scientific">Larimichthys crocea</name>
    <name type="common">Large yellow croaker</name>
    <name type="synonym">Pseudosciaena crocea</name>
    <dbReference type="NCBI Taxonomy" id="215358"/>
    <lineage>
        <taxon>Eukaryota</taxon>
        <taxon>Metazoa</taxon>
        <taxon>Chordata</taxon>
        <taxon>Craniata</taxon>
        <taxon>Vertebrata</taxon>
        <taxon>Euteleostomi</taxon>
        <taxon>Actinopterygii</taxon>
        <taxon>Neopterygii</taxon>
        <taxon>Teleostei</taxon>
        <taxon>Neoteleostei</taxon>
        <taxon>Acanthomorphata</taxon>
        <taxon>Eupercaria</taxon>
        <taxon>Sciaenidae</taxon>
        <taxon>Larimichthys</taxon>
    </lineage>
</organism>
<reference evidence="1" key="1">
    <citation type="submission" date="2018-11" db="EMBL/GenBank/DDBJ databases">
        <title>The sequence and de novo assembly of Larimichthys crocea genome using PacBio and Hi-C technologies.</title>
        <authorList>
            <person name="Xu P."/>
            <person name="Chen B."/>
            <person name="Zhou Z."/>
            <person name="Ke Q."/>
            <person name="Wu Y."/>
            <person name="Bai H."/>
            <person name="Pu F."/>
        </authorList>
    </citation>
    <scope>NUCLEOTIDE SEQUENCE</scope>
    <source>
        <tissue evidence="1">Muscle</tissue>
    </source>
</reference>
<proteinExistence type="predicted"/>
<evidence type="ECO:0000313" key="2">
    <source>
        <dbReference type="Proteomes" id="UP000793456"/>
    </source>
</evidence>
<feature type="non-terminal residue" evidence="1">
    <location>
        <position position="1"/>
    </location>
</feature>
<feature type="non-terminal residue" evidence="1">
    <location>
        <position position="91"/>
    </location>
</feature>
<dbReference type="Proteomes" id="UP000793456">
    <property type="component" value="Chromosome XII"/>
</dbReference>
<accession>A0ACD3QZK9</accession>
<keyword evidence="2" id="KW-1185">Reference proteome</keyword>
<name>A0ACD3QZK9_LARCR</name>
<sequence length="91" mass="10696">YLRTCSSPKTHYCTLTIRGETTIFRGRTEDLAARTGHHYRKNKEELKRCKEYQDCCVKNNHKLFTNSLMAGMNIRETGVKMAFQLYMQLSQ</sequence>